<dbReference type="AlphaFoldDB" id="A0A7J6X4C7"/>
<dbReference type="EMBL" id="JABWDY010005253">
    <property type="protein sequence ID" value="KAF5204591.1"/>
    <property type="molecule type" value="Genomic_DNA"/>
</dbReference>
<evidence type="ECO:0000256" key="4">
    <source>
        <dbReference type="SAM" id="MobiDB-lite"/>
    </source>
</evidence>
<gene>
    <name evidence="5" type="ORF">FRX31_005822</name>
</gene>
<dbReference type="Gene3D" id="3.30.60.90">
    <property type="match status" value="1"/>
</dbReference>
<accession>A0A7J6X4C7</accession>
<protein>
    <submittedName>
        <fullName evidence="5">Uncharacterized protein</fullName>
    </submittedName>
</protein>
<dbReference type="InterPro" id="IPR043145">
    <property type="entry name" value="Znf_ZZ_sf"/>
</dbReference>
<evidence type="ECO:0000256" key="3">
    <source>
        <dbReference type="ARBA" id="ARBA00022833"/>
    </source>
</evidence>
<comment type="caution">
    <text evidence="5">The sequence shown here is derived from an EMBL/GenBank/DDBJ whole genome shotgun (WGS) entry which is preliminary data.</text>
</comment>
<evidence type="ECO:0000313" key="5">
    <source>
        <dbReference type="EMBL" id="KAF5204591.1"/>
    </source>
</evidence>
<feature type="non-terminal residue" evidence="5">
    <location>
        <position position="1"/>
    </location>
</feature>
<keyword evidence="3" id="KW-0862">Zinc</keyword>
<dbReference type="SUPFAM" id="SSF57850">
    <property type="entry name" value="RING/U-box"/>
    <property type="match status" value="1"/>
</dbReference>
<keyword evidence="6" id="KW-1185">Reference proteome</keyword>
<reference evidence="5 6" key="1">
    <citation type="submission" date="2020-06" db="EMBL/GenBank/DDBJ databases">
        <title>Transcriptomic and genomic resources for Thalictrum thalictroides and T. hernandezii: Facilitating candidate gene discovery in an emerging model plant lineage.</title>
        <authorList>
            <person name="Arias T."/>
            <person name="Riano-Pachon D.M."/>
            <person name="Di Stilio V.S."/>
        </authorList>
    </citation>
    <scope>NUCLEOTIDE SEQUENCE [LARGE SCALE GENOMIC DNA]</scope>
    <source>
        <strain evidence="6">cv. WT478/WT964</strain>
        <tissue evidence="5">Leaves</tissue>
    </source>
</reference>
<sequence>MDTSSEVQRIWVDSLEQDPAYPSCSSITGGGYNGPEVDGGVTLPQLKSNVPKELSPNILEDDLATLVPNKGIKLPTTILVELEEEDLVYQCYDEDSSQSDECASEGAGIDKEKTFQLDVNVPIGFVCHNCEMYAIVGMRYRCKDCWEKWHTFELIASDGDSSVPEVLKRDLNSQSDGEDNLMSEGERRSQSDECGPEGA</sequence>
<proteinExistence type="predicted"/>
<evidence type="ECO:0000256" key="2">
    <source>
        <dbReference type="ARBA" id="ARBA00022771"/>
    </source>
</evidence>
<dbReference type="GO" id="GO:0008270">
    <property type="term" value="F:zinc ion binding"/>
    <property type="evidence" value="ECO:0007669"/>
    <property type="project" value="UniProtKB-KW"/>
</dbReference>
<name>A0A7J6X4C7_THATH</name>
<keyword evidence="1" id="KW-0479">Metal-binding</keyword>
<evidence type="ECO:0000313" key="6">
    <source>
        <dbReference type="Proteomes" id="UP000554482"/>
    </source>
</evidence>
<dbReference type="Proteomes" id="UP000554482">
    <property type="component" value="Unassembled WGS sequence"/>
</dbReference>
<feature type="region of interest" description="Disordered" evidence="4">
    <location>
        <begin position="169"/>
        <end position="199"/>
    </location>
</feature>
<evidence type="ECO:0000256" key="1">
    <source>
        <dbReference type="ARBA" id="ARBA00022723"/>
    </source>
</evidence>
<keyword evidence="2" id="KW-0863">Zinc-finger</keyword>
<organism evidence="5 6">
    <name type="scientific">Thalictrum thalictroides</name>
    <name type="common">Rue-anemone</name>
    <name type="synonym">Anemone thalictroides</name>
    <dbReference type="NCBI Taxonomy" id="46969"/>
    <lineage>
        <taxon>Eukaryota</taxon>
        <taxon>Viridiplantae</taxon>
        <taxon>Streptophyta</taxon>
        <taxon>Embryophyta</taxon>
        <taxon>Tracheophyta</taxon>
        <taxon>Spermatophyta</taxon>
        <taxon>Magnoliopsida</taxon>
        <taxon>Ranunculales</taxon>
        <taxon>Ranunculaceae</taxon>
        <taxon>Thalictroideae</taxon>
        <taxon>Thalictrum</taxon>
    </lineage>
</organism>